<protein>
    <submittedName>
        <fullName evidence="4">Unannotated protein</fullName>
    </submittedName>
</protein>
<dbReference type="InterPro" id="IPR026881">
    <property type="entry name" value="WYL_dom"/>
</dbReference>
<dbReference type="PROSITE" id="PS52050">
    <property type="entry name" value="WYL"/>
    <property type="match status" value="1"/>
</dbReference>
<feature type="domain" description="PafC HTH" evidence="2">
    <location>
        <begin position="9"/>
        <end position="125"/>
    </location>
</feature>
<evidence type="ECO:0000259" key="2">
    <source>
        <dbReference type="Pfam" id="PF19187"/>
    </source>
</evidence>
<evidence type="ECO:0000313" key="4">
    <source>
        <dbReference type="EMBL" id="CAB4902273.1"/>
    </source>
</evidence>
<dbReference type="PIRSF" id="PIRSF016838">
    <property type="entry name" value="PafC"/>
    <property type="match status" value="1"/>
</dbReference>
<reference evidence="4" key="1">
    <citation type="submission" date="2020-05" db="EMBL/GenBank/DDBJ databases">
        <authorList>
            <person name="Chiriac C."/>
            <person name="Salcher M."/>
            <person name="Ghai R."/>
            <person name="Kavagutti S V."/>
        </authorList>
    </citation>
    <scope>NUCLEOTIDE SEQUENCE</scope>
</reference>
<dbReference type="InterPro" id="IPR028349">
    <property type="entry name" value="PafC-like"/>
</dbReference>
<dbReference type="InterPro" id="IPR043839">
    <property type="entry name" value="PafC_HTH"/>
</dbReference>
<feature type="domain" description="WYL" evidence="1">
    <location>
        <begin position="148"/>
        <end position="211"/>
    </location>
</feature>
<dbReference type="Pfam" id="PF19187">
    <property type="entry name" value="HTH_PafC"/>
    <property type="match status" value="1"/>
</dbReference>
<feature type="domain" description="WCX" evidence="3">
    <location>
        <begin position="234"/>
        <end position="304"/>
    </location>
</feature>
<dbReference type="InterPro" id="IPR057727">
    <property type="entry name" value="WCX_dom"/>
</dbReference>
<evidence type="ECO:0000259" key="1">
    <source>
        <dbReference type="Pfam" id="PF13280"/>
    </source>
</evidence>
<dbReference type="Pfam" id="PF13280">
    <property type="entry name" value="WYL"/>
    <property type="match status" value="1"/>
</dbReference>
<sequence>MTRPVAAPERLSRLLALVPWLSAHDGVTVSEAASHFGVTTEELVDDLNLLICSGLPGYGPEHLVDIQFWDEDEEIHVLDPQTLTAPMRLTPDEVTALLVGLRVLAQVPGDHDRDALVTATAKLERAGGGALAADLVDMRIASSDQAAAVLDEAIAQGLSVHMTYAGITREDVTERTITPMRVLVGQGYTYVEAWCDLAEAVRTFRLDRILTCSLGSPSVPPSVETLHDEPSAQTKVELALQPSASWLVEAHGARLLGESDGVRSVELMVSDLEWAARLVLSLGGQARAVSPATLVDRVLALARESLSGYGASATAWAP</sequence>
<accession>A0A6J7GDM8</accession>
<dbReference type="AlphaFoldDB" id="A0A6J7GDM8"/>
<dbReference type="PANTHER" id="PTHR34580:SF1">
    <property type="entry name" value="PROTEIN PAFC"/>
    <property type="match status" value="1"/>
</dbReference>
<evidence type="ECO:0000259" key="3">
    <source>
        <dbReference type="Pfam" id="PF25583"/>
    </source>
</evidence>
<dbReference type="EMBL" id="CAFBMR010000003">
    <property type="protein sequence ID" value="CAB4902273.1"/>
    <property type="molecule type" value="Genomic_DNA"/>
</dbReference>
<gene>
    <name evidence="4" type="ORF">UFOPK3610_00200</name>
</gene>
<dbReference type="Pfam" id="PF25583">
    <property type="entry name" value="WCX"/>
    <property type="match status" value="1"/>
</dbReference>
<dbReference type="InterPro" id="IPR051534">
    <property type="entry name" value="CBASS_pafABC_assoc_protein"/>
</dbReference>
<organism evidence="4">
    <name type="scientific">freshwater metagenome</name>
    <dbReference type="NCBI Taxonomy" id="449393"/>
    <lineage>
        <taxon>unclassified sequences</taxon>
        <taxon>metagenomes</taxon>
        <taxon>ecological metagenomes</taxon>
    </lineage>
</organism>
<name>A0A6J7GDM8_9ZZZZ</name>
<proteinExistence type="predicted"/>
<dbReference type="PANTHER" id="PTHR34580">
    <property type="match status" value="1"/>
</dbReference>